<organism evidence="2">
    <name type="scientific">Marseillevirus sp</name>
    <dbReference type="NCBI Taxonomy" id="2809551"/>
    <lineage>
        <taxon>Viruses</taxon>
        <taxon>Varidnaviria</taxon>
        <taxon>Bamfordvirae</taxon>
        <taxon>Nucleocytoviricota</taxon>
        <taxon>Megaviricetes</taxon>
        <taxon>Pimascovirales</taxon>
        <taxon>Pimascovirales incertae sedis</taxon>
        <taxon>Marseilleviridae</taxon>
        <taxon>Marseillevirus</taxon>
    </lineage>
</organism>
<evidence type="ECO:0000313" key="2">
    <source>
        <dbReference type="EMBL" id="WNL49667.1"/>
    </source>
</evidence>
<dbReference type="EMBL" id="OR343188">
    <property type="protein sequence ID" value="WNL49667.1"/>
    <property type="molecule type" value="Genomic_DNA"/>
</dbReference>
<evidence type="ECO:0000256" key="1">
    <source>
        <dbReference type="SAM" id="Coils"/>
    </source>
</evidence>
<keyword evidence="1" id="KW-0175">Coiled coil</keyword>
<gene>
    <name evidence="2" type="ORF">MarFTMF_151</name>
</gene>
<proteinExistence type="predicted"/>
<reference evidence="2" key="1">
    <citation type="submission" date="2023-07" db="EMBL/GenBank/DDBJ databases">
        <authorList>
            <person name="Xia Y."/>
        </authorList>
    </citation>
    <scope>NUCLEOTIDE SEQUENCE</scope>
    <source>
        <strain evidence="2">F</strain>
    </source>
</reference>
<feature type="coiled-coil region" evidence="1">
    <location>
        <begin position="105"/>
        <end position="137"/>
    </location>
</feature>
<name>A0AA96J0J6_9VIRU</name>
<accession>A0AA96J0J6</accession>
<sequence length="218" mass="25144">MAQVCLISTDSLFVSRLSQKSCNGETQKLGRYYTPIICPQNDLCFSKPEGRNFCIPLSFIGADKKFMEGERVPLHYLYCVTSVDWLVWHQENTKEHESVKMQKLRELLQQNYDSLVSQEEKAERANLLEKSLSLQRENHPHADSFELANRYNLIFEFGELIENKDLKEVAARCFAQSVVGFTPKDFRILLDVEDIPMEEKRAIAESLSFLGVDDVIIN</sequence>
<protein>
    <submittedName>
        <fullName evidence="2">Uncharacterized protein</fullName>
    </submittedName>
</protein>